<dbReference type="SUPFAM" id="SSF51294">
    <property type="entry name" value="Hedgehog/intein (Hint) domain"/>
    <property type="match status" value="1"/>
</dbReference>
<sequence length="196" mass="21013">MIAVAEDAARPVETLSAGDLVRTADHGARPVRWIEHHAISAASLARNPHVRPIRISAGALGPGLPDAPLVVSPQHRILVRSKIAERMFGQAEVLLPAKFLLGVTGVELDPREGGVDYYHVVMDRHEVLFANGVGAESLYRGQEAMKTLRSAQSAALAMLGASRTAAKGDVPARLFAQGGRGRRLVERHIKNARAFA</sequence>
<reference evidence="2 3" key="1">
    <citation type="submission" date="2015-04" db="EMBL/GenBank/DDBJ databases">
        <title>The draft genome sequence of Roseovarius sp.R12b.</title>
        <authorList>
            <person name="Li G."/>
            <person name="Lai Q."/>
            <person name="Shao Z."/>
            <person name="Yan P."/>
        </authorList>
    </citation>
    <scope>NUCLEOTIDE SEQUENCE [LARGE SCALE GENOMIC DNA]</scope>
    <source>
        <strain evidence="2 3">R12B</strain>
    </source>
</reference>
<evidence type="ECO:0000259" key="1">
    <source>
        <dbReference type="Pfam" id="PF13403"/>
    </source>
</evidence>
<dbReference type="AlphaFoldDB" id="A0A0T5NRJ9"/>
<evidence type="ECO:0000313" key="3">
    <source>
        <dbReference type="Proteomes" id="UP000051295"/>
    </source>
</evidence>
<accession>A0A0T5NRJ9</accession>
<name>A0A0T5NRJ9_9RHOB</name>
<organism evidence="2 3">
    <name type="scientific">Roseovarius atlanticus</name>
    <dbReference type="NCBI Taxonomy" id="1641875"/>
    <lineage>
        <taxon>Bacteria</taxon>
        <taxon>Pseudomonadati</taxon>
        <taxon>Pseudomonadota</taxon>
        <taxon>Alphaproteobacteria</taxon>
        <taxon>Rhodobacterales</taxon>
        <taxon>Roseobacteraceae</taxon>
        <taxon>Roseovarius</taxon>
    </lineage>
</organism>
<dbReference type="InterPro" id="IPR028992">
    <property type="entry name" value="Hedgehog/Intein_dom"/>
</dbReference>
<keyword evidence="3" id="KW-1185">Reference proteome</keyword>
<dbReference type="PATRIC" id="fig|1641875.4.peg.954"/>
<evidence type="ECO:0000313" key="2">
    <source>
        <dbReference type="EMBL" id="KRS11540.1"/>
    </source>
</evidence>
<dbReference type="InterPro" id="IPR036844">
    <property type="entry name" value="Hint_dom_sf"/>
</dbReference>
<gene>
    <name evidence="2" type="ORF">XM53_15715</name>
</gene>
<comment type="caution">
    <text evidence="2">The sequence shown here is derived from an EMBL/GenBank/DDBJ whole genome shotgun (WGS) entry which is preliminary data.</text>
</comment>
<dbReference type="Pfam" id="PF13403">
    <property type="entry name" value="Hint_2"/>
    <property type="match status" value="1"/>
</dbReference>
<dbReference type="STRING" id="1641875.XM53_15715"/>
<feature type="domain" description="Hedgehog/Intein (Hint)" evidence="1">
    <location>
        <begin position="7"/>
        <end position="141"/>
    </location>
</feature>
<dbReference type="EMBL" id="LAXJ01000019">
    <property type="protein sequence ID" value="KRS11540.1"/>
    <property type="molecule type" value="Genomic_DNA"/>
</dbReference>
<proteinExistence type="predicted"/>
<protein>
    <recommendedName>
        <fullName evidence="1">Hedgehog/Intein (Hint) domain-containing protein</fullName>
    </recommendedName>
</protein>
<dbReference type="Proteomes" id="UP000051295">
    <property type="component" value="Unassembled WGS sequence"/>
</dbReference>